<dbReference type="Gene3D" id="2.120.10.80">
    <property type="entry name" value="Kelch-type beta propeller"/>
    <property type="match status" value="2"/>
</dbReference>
<organism evidence="1 2">
    <name type="scientific">Reticulomyxa filosa</name>
    <dbReference type="NCBI Taxonomy" id="46433"/>
    <lineage>
        <taxon>Eukaryota</taxon>
        <taxon>Sar</taxon>
        <taxon>Rhizaria</taxon>
        <taxon>Retaria</taxon>
        <taxon>Foraminifera</taxon>
        <taxon>Monothalamids</taxon>
        <taxon>Reticulomyxidae</taxon>
        <taxon>Reticulomyxa</taxon>
    </lineage>
</organism>
<protein>
    <recommendedName>
        <fullName evidence="3">Kelch motif family protein</fullName>
    </recommendedName>
</protein>
<accession>X6NN58</accession>
<dbReference type="InterPro" id="IPR015915">
    <property type="entry name" value="Kelch-typ_b-propeller"/>
</dbReference>
<evidence type="ECO:0000313" key="1">
    <source>
        <dbReference type="EMBL" id="ETO27401.1"/>
    </source>
</evidence>
<evidence type="ECO:0000313" key="2">
    <source>
        <dbReference type="Proteomes" id="UP000023152"/>
    </source>
</evidence>
<dbReference type="Pfam" id="PF01344">
    <property type="entry name" value="Kelch_1"/>
    <property type="match status" value="1"/>
</dbReference>
<comment type="caution">
    <text evidence="1">The sequence shown here is derived from an EMBL/GenBank/DDBJ whole genome shotgun (WGS) entry which is preliminary data.</text>
</comment>
<evidence type="ECO:0008006" key="3">
    <source>
        <dbReference type="Google" id="ProtNLM"/>
    </source>
</evidence>
<keyword evidence="2" id="KW-1185">Reference proteome</keyword>
<sequence>MDHHRNEDNSLLNFEQLPDLPADFYRAQCVWFGEELLICGGSHNNQCYSYHVSKRQYKEICSYPKEVTLYGHTVIICARSESKEKDRVTLLSFGGGPYGWSVPYHTMLMDYKSVWSKQKSKHKNKWVAFGNGTFFGENYDFGGARALVGGTDNALLFITRSPRYIEIVDLKTYKYIDNLKNNILPISKDNDVFYHCFIPLSTHHFILISENEIILIQFHQSTHAFEYHILPTCPTLKFCRSFAYVYFNHQIILFGGWDFNKSQCTDSIHIFHVKKKSWSQCNFTLPFPINGSAAVFNPFQFAVHLIGGKNDDRENQSTHFFIPIKKIVWSYTTTI</sequence>
<dbReference type="InterPro" id="IPR006652">
    <property type="entry name" value="Kelch_1"/>
</dbReference>
<reference evidence="1 2" key="1">
    <citation type="journal article" date="2013" name="Curr. Biol.">
        <title>The Genome of the Foraminiferan Reticulomyxa filosa.</title>
        <authorList>
            <person name="Glockner G."/>
            <person name="Hulsmann N."/>
            <person name="Schleicher M."/>
            <person name="Noegel A.A."/>
            <person name="Eichinger L."/>
            <person name="Gallinger C."/>
            <person name="Pawlowski J."/>
            <person name="Sierra R."/>
            <person name="Euteneuer U."/>
            <person name="Pillet L."/>
            <person name="Moustafa A."/>
            <person name="Platzer M."/>
            <person name="Groth M."/>
            <person name="Szafranski K."/>
            <person name="Schliwa M."/>
        </authorList>
    </citation>
    <scope>NUCLEOTIDE SEQUENCE [LARGE SCALE GENOMIC DNA]</scope>
</reference>
<dbReference type="AlphaFoldDB" id="X6NN58"/>
<dbReference type="EMBL" id="ASPP01007279">
    <property type="protein sequence ID" value="ETO27401.1"/>
    <property type="molecule type" value="Genomic_DNA"/>
</dbReference>
<gene>
    <name evidence="1" type="ORF">RFI_09731</name>
</gene>
<name>X6NN58_RETFI</name>
<dbReference type="SUPFAM" id="SSF117281">
    <property type="entry name" value="Kelch motif"/>
    <property type="match status" value="1"/>
</dbReference>
<dbReference type="Proteomes" id="UP000023152">
    <property type="component" value="Unassembled WGS sequence"/>
</dbReference>
<proteinExistence type="predicted"/>